<dbReference type="Proteomes" id="UP000593576">
    <property type="component" value="Unassembled WGS sequence"/>
</dbReference>
<protein>
    <submittedName>
        <fullName evidence="1">Uncharacterized protein</fullName>
    </submittedName>
</protein>
<evidence type="ECO:0000313" key="2">
    <source>
        <dbReference type="Proteomes" id="UP000593576"/>
    </source>
</evidence>
<sequence length="108" mass="12414">GFLARGHYRPRVQVGPETHQRVNREVETRDAHISSSIRRVYHHFEGHALQLRLPVDGSALTRSIQSADWGVVCYDFLGTILDNIYGGRIEMGWLRYTFSKSRNDSTKV</sequence>
<feature type="non-terminal residue" evidence="1">
    <location>
        <position position="1"/>
    </location>
</feature>
<proteinExistence type="predicted"/>
<accession>A0A7J9NJY4</accession>
<reference evidence="1 2" key="1">
    <citation type="journal article" date="2019" name="Genome Biol. Evol.">
        <title>Insights into the evolution of the New World diploid cottons (Gossypium, subgenus Houzingenia) based on genome sequencing.</title>
        <authorList>
            <person name="Grover C.E."/>
            <person name="Arick M.A. 2nd"/>
            <person name="Thrash A."/>
            <person name="Conover J.L."/>
            <person name="Sanders W.S."/>
            <person name="Peterson D.G."/>
            <person name="Frelichowski J.E."/>
            <person name="Scheffler J.A."/>
            <person name="Scheffler B.E."/>
            <person name="Wendel J.F."/>
        </authorList>
    </citation>
    <scope>NUCLEOTIDE SEQUENCE [LARGE SCALE GENOMIC DNA]</scope>
    <source>
        <strain evidence="1">1</strain>
        <tissue evidence="1">Leaf</tissue>
    </source>
</reference>
<gene>
    <name evidence="1" type="ORF">Goshw_013148</name>
</gene>
<dbReference type="AlphaFoldDB" id="A0A7J9NJY4"/>
<evidence type="ECO:0000313" key="1">
    <source>
        <dbReference type="EMBL" id="MBA0882019.1"/>
    </source>
</evidence>
<dbReference type="OrthoDB" id="10408118at2759"/>
<organism evidence="1 2">
    <name type="scientific">Gossypium schwendimanii</name>
    <name type="common">Cotton</name>
    <dbReference type="NCBI Taxonomy" id="34291"/>
    <lineage>
        <taxon>Eukaryota</taxon>
        <taxon>Viridiplantae</taxon>
        <taxon>Streptophyta</taxon>
        <taxon>Embryophyta</taxon>
        <taxon>Tracheophyta</taxon>
        <taxon>Spermatophyta</taxon>
        <taxon>Magnoliopsida</taxon>
        <taxon>eudicotyledons</taxon>
        <taxon>Gunneridae</taxon>
        <taxon>Pentapetalae</taxon>
        <taxon>rosids</taxon>
        <taxon>malvids</taxon>
        <taxon>Malvales</taxon>
        <taxon>Malvaceae</taxon>
        <taxon>Malvoideae</taxon>
        <taxon>Gossypium</taxon>
    </lineage>
</organism>
<keyword evidence="2" id="KW-1185">Reference proteome</keyword>
<name>A0A7J9NJY4_GOSSC</name>
<comment type="caution">
    <text evidence="1">The sequence shown here is derived from an EMBL/GenBank/DDBJ whole genome shotgun (WGS) entry which is preliminary data.</text>
</comment>
<dbReference type="EMBL" id="JABFAF010290382">
    <property type="protein sequence ID" value="MBA0882019.1"/>
    <property type="molecule type" value="Genomic_DNA"/>
</dbReference>